<evidence type="ECO:0000313" key="2">
    <source>
        <dbReference type="Proteomes" id="UP000614200"/>
    </source>
</evidence>
<sequence>MDDKKRDYDSLLSSIDFFSQNLHLEQIVEYGFNIFNTIEKPSASVIYTYDDAFNQFSAKFQQGYLIPLPVIAKTFKHDDFAVRNGFLLMDRRTQARYFDEAILDNAAVSKILPLIIDDQLYGFIMSTDSVPNGILSSEFLTRFNFLMNLSLEKASRYIERAQLRMEIDRRIFNLNSLSQSMRLLLLELDVEKILQLSIEAIREITTSSVTSISIYDSDENLIKIQSYENLIDHHKYFDTFKLKTLEPIDSQVIFKYSEAQDKLSELFLDASKFEALSAEYVVLLVHHQILGFITIGKPMAQRVYDESLLERIKDIASIMYIGITNANQFELIKAQNEQLGLQLNTMNTTNRIIKNINSAETMSELSDMILTMMQLTFGIESGMLVTFYGEEDQFRGCVGNLEEDNATEIMALIRSQITNEIKVHYTIGEIRAEYGEVLLNLHSGINCFIIAPIFINQFMKEPLGVVVVTQTKQRLYETQVSMIEMLTNSVGPVMGQLLHKELYESNYIPKPEYEIEKIYDKFLLEFNLYSLSFRVYIKKIQKIPFVDTDLSSYEGYNHVLIDQIVVVFSNESIEPALYDEVTEINPDLEEIKSIVTMLAI</sequence>
<gene>
    <name evidence="1" type="ORF">ISU02_01095</name>
</gene>
<name>A0ABR9ZMK2_9FIRM</name>
<evidence type="ECO:0000313" key="1">
    <source>
        <dbReference type="EMBL" id="MBF4691690.1"/>
    </source>
</evidence>
<dbReference type="Gene3D" id="3.30.450.40">
    <property type="match status" value="1"/>
</dbReference>
<proteinExistence type="predicted"/>
<dbReference type="Proteomes" id="UP000614200">
    <property type="component" value="Unassembled WGS sequence"/>
</dbReference>
<accession>A0ABR9ZMK2</accession>
<comment type="caution">
    <text evidence="1">The sequence shown here is derived from an EMBL/GenBank/DDBJ whole genome shotgun (WGS) entry which is preliminary data.</text>
</comment>
<dbReference type="SUPFAM" id="SSF55781">
    <property type="entry name" value="GAF domain-like"/>
    <property type="match status" value="1"/>
</dbReference>
<organism evidence="1 2">
    <name type="scientific">Fusibacter ferrireducens</name>
    <dbReference type="NCBI Taxonomy" id="2785058"/>
    <lineage>
        <taxon>Bacteria</taxon>
        <taxon>Bacillati</taxon>
        <taxon>Bacillota</taxon>
        <taxon>Clostridia</taxon>
        <taxon>Eubacteriales</taxon>
        <taxon>Eubacteriales Family XII. Incertae Sedis</taxon>
        <taxon>Fusibacter</taxon>
    </lineage>
</organism>
<protein>
    <recommendedName>
        <fullName evidence="3">GAF domain-containing protein</fullName>
    </recommendedName>
</protein>
<dbReference type="EMBL" id="JADKNH010000001">
    <property type="protein sequence ID" value="MBF4691690.1"/>
    <property type="molecule type" value="Genomic_DNA"/>
</dbReference>
<dbReference type="RefSeq" id="WP_194699936.1">
    <property type="nucleotide sequence ID" value="NZ_JADKNH010000001.1"/>
</dbReference>
<keyword evidence="2" id="KW-1185">Reference proteome</keyword>
<dbReference type="InterPro" id="IPR029016">
    <property type="entry name" value="GAF-like_dom_sf"/>
</dbReference>
<evidence type="ECO:0008006" key="3">
    <source>
        <dbReference type="Google" id="ProtNLM"/>
    </source>
</evidence>
<reference evidence="1 2" key="1">
    <citation type="submission" date="2020-11" db="EMBL/GenBank/DDBJ databases">
        <title>Fusibacter basophilias sp. nov.</title>
        <authorList>
            <person name="Qiu D."/>
        </authorList>
    </citation>
    <scope>NUCLEOTIDE SEQUENCE [LARGE SCALE GENOMIC DNA]</scope>
    <source>
        <strain evidence="1 2">Q10-2</strain>
    </source>
</reference>